<dbReference type="Pfam" id="PF00881">
    <property type="entry name" value="Nitroreductase"/>
    <property type="match status" value="1"/>
</dbReference>
<accession>A0ABT1S3T9</accession>
<dbReference type="Proteomes" id="UP001524473">
    <property type="component" value="Unassembled WGS sequence"/>
</dbReference>
<dbReference type="PANTHER" id="PTHR43673">
    <property type="entry name" value="NAD(P)H NITROREDUCTASE YDGI-RELATED"/>
    <property type="match status" value="1"/>
</dbReference>
<evidence type="ECO:0000256" key="2">
    <source>
        <dbReference type="ARBA" id="ARBA00023002"/>
    </source>
</evidence>
<proteinExistence type="inferred from homology"/>
<dbReference type="SUPFAM" id="SSF55469">
    <property type="entry name" value="FMN-dependent nitroreductase-like"/>
    <property type="match status" value="1"/>
</dbReference>
<protein>
    <submittedName>
        <fullName evidence="4">Nitroreductase family protein</fullName>
    </submittedName>
</protein>
<sequence length="164" mass="18133">MEALAGRTSVRHYKSQPVEAEKREQVANAFRLAPSARNLQNWKLLWVESPERKAKLRQASAGKSAMLEEAPAVLVAVGYSQDVMTNSHRVDTTDISIAMSYAILEAYELGLGTCWMASYSEEEVKKALGLPEGISVVAISPIGYPAEEKTVRPRKPLKEVFQVL</sequence>
<dbReference type="InterPro" id="IPR029479">
    <property type="entry name" value="Nitroreductase"/>
</dbReference>
<reference evidence="4 5" key="1">
    <citation type="submission" date="2022-06" db="EMBL/GenBank/DDBJ databases">
        <title>Isolation of gut microbiota from human fecal samples.</title>
        <authorList>
            <person name="Pamer E.G."/>
            <person name="Barat B."/>
            <person name="Waligurski E."/>
            <person name="Medina S."/>
            <person name="Paddock L."/>
            <person name="Mostad J."/>
        </authorList>
    </citation>
    <scope>NUCLEOTIDE SEQUENCE [LARGE SCALE GENOMIC DNA]</scope>
    <source>
        <strain evidence="4 5">DFI.9.73</strain>
    </source>
</reference>
<dbReference type="RefSeq" id="WP_242871067.1">
    <property type="nucleotide sequence ID" value="NZ_CABKVV010000011.1"/>
</dbReference>
<dbReference type="InterPro" id="IPR000415">
    <property type="entry name" value="Nitroreductase-like"/>
</dbReference>
<dbReference type="EMBL" id="JANFZH010000057">
    <property type="protein sequence ID" value="MCQ4841586.1"/>
    <property type="molecule type" value="Genomic_DNA"/>
</dbReference>
<gene>
    <name evidence="4" type="ORF">NE695_16875</name>
</gene>
<dbReference type="GeneID" id="90531408"/>
<dbReference type="Gene3D" id="3.40.109.10">
    <property type="entry name" value="NADH Oxidase"/>
    <property type="match status" value="1"/>
</dbReference>
<evidence type="ECO:0000313" key="4">
    <source>
        <dbReference type="EMBL" id="MCQ4841586.1"/>
    </source>
</evidence>
<comment type="similarity">
    <text evidence="1">Belongs to the nitroreductase family.</text>
</comment>
<evidence type="ECO:0000256" key="1">
    <source>
        <dbReference type="ARBA" id="ARBA00007118"/>
    </source>
</evidence>
<feature type="domain" description="Nitroreductase" evidence="3">
    <location>
        <begin position="58"/>
        <end position="144"/>
    </location>
</feature>
<evidence type="ECO:0000259" key="3">
    <source>
        <dbReference type="Pfam" id="PF00881"/>
    </source>
</evidence>
<dbReference type="PANTHER" id="PTHR43673:SF10">
    <property type="entry name" value="NADH DEHYDROGENASE_NAD(P)H NITROREDUCTASE XCC3605-RELATED"/>
    <property type="match status" value="1"/>
</dbReference>
<name>A0ABT1S3T9_9FIRM</name>
<organism evidence="4 5">
    <name type="scientific">Neglectibacter timonensis</name>
    <dbReference type="NCBI Taxonomy" id="1776382"/>
    <lineage>
        <taxon>Bacteria</taxon>
        <taxon>Bacillati</taxon>
        <taxon>Bacillota</taxon>
        <taxon>Clostridia</taxon>
        <taxon>Eubacteriales</taxon>
        <taxon>Oscillospiraceae</taxon>
        <taxon>Neglectibacter</taxon>
    </lineage>
</organism>
<keyword evidence="2" id="KW-0560">Oxidoreductase</keyword>
<keyword evidence="5" id="KW-1185">Reference proteome</keyword>
<evidence type="ECO:0000313" key="5">
    <source>
        <dbReference type="Proteomes" id="UP001524473"/>
    </source>
</evidence>
<comment type="caution">
    <text evidence="4">The sequence shown here is derived from an EMBL/GenBank/DDBJ whole genome shotgun (WGS) entry which is preliminary data.</text>
</comment>